<dbReference type="GO" id="GO:0008800">
    <property type="term" value="F:beta-lactamase activity"/>
    <property type="evidence" value="ECO:0007669"/>
    <property type="project" value="UniProtKB-EC"/>
</dbReference>
<evidence type="ECO:0000313" key="8">
    <source>
        <dbReference type="Proteomes" id="UP000268553"/>
    </source>
</evidence>
<keyword evidence="5" id="KW-0472">Membrane</keyword>
<feature type="domain" description="Beta-lactamase class A catalytic" evidence="6">
    <location>
        <begin position="108"/>
        <end position="356"/>
    </location>
</feature>
<protein>
    <recommendedName>
        <fullName evidence="3">beta-lactamase</fullName>
        <ecNumber evidence="3">3.5.2.6</ecNumber>
    </recommendedName>
</protein>
<dbReference type="PANTHER" id="PTHR35333:SF3">
    <property type="entry name" value="BETA-LACTAMASE-TYPE TRANSPEPTIDASE FOLD CONTAINING PROTEIN"/>
    <property type="match status" value="1"/>
</dbReference>
<dbReference type="Pfam" id="PF13354">
    <property type="entry name" value="Beta-lactamase2"/>
    <property type="match status" value="1"/>
</dbReference>
<dbReference type="InterPro" id="IPR045155">
    <property type="entry name" value="Beta-lactam_cat"/>
</dbReference>
<feature type="transmembrane region" description="Helical" evidence="5">
    <location>
        <begin position="38"/>
        <end position="59"/>
    </location>
</feature>
<dbReference type="EC" id="3.5.2.6" evidence="3"/>
<evidence type="ECO:0000259" key="6">
    <source>
        <dbReference type="Pfam" id="PF13354"/>
    </source>
</evidence>
<dbReference type="Proteomes" id="UP000268553">
    <property type="component" value="Unassembled WGS sequence"/>
</dbReference>
<evidence type="ECO:0000256" key="1">
    <source>
        <dbReference type="ARBA" id="ARBA00001526"/>
    </source>
</evidence>
<evidence type="ECO:0000313" key="7">
    <source>
        <dbReference type="EMBL" id="RRQ52509.1"/>
    </source>
</evidence>
<dbReference type="GO" id="GO:0046677">
    <property type="term" value="P:response to antibiotic"/>
    <property type="evidence" value="ECO:0007669"/>
    <property type="project" value="InterPro"/>
</dbReference>
<dbReference type="EMBL" id="RWJI01000001">
    <property type="protein sequence ID" value="RRQ52509.1"/>
    <property type="molecule type" value="Genomic_DNA"/>
</dbReference>
<name>A0A426RTZ8_9SPHN</name>
<dbReference type="Gene3D" id="3.40.710.10">
    <property type="entry name" value="DD-peptidase/beta-lactamase superfamily"/>
    <property type="match status" value="1"/>
</dbReference>
<dbReference type="AlphaFoldDB" id="A0A426RTZ8"/>
<comment type="caution">
    <text evidence="7">The sequence shown here is derived from an EMBL/GenBank/DDBJ whole genome shotgun (WGS) entry which is preliminary data.</text>
</comment>
<dbReference type="InterPro" id="IPR012338">
    <property type="entry name" value="Beta-lactam/transpept-like"/>
</dbReference>
<keyword evidence="7" id="KW-0378">Hydrolase</keyword>
<keyword evidence="5" id="KW-0812">Transmembrane</keyword>
<comment type="similarity">
    <text evidence="2">Belongs to the class-A beta-lactamase family.</text>
</comment>
<keyword evidence="5" id="KW-1133">Transmembrane helix</keyword>
<evidence type="ECO:0000256" key="4">
    <source>
        <dbReference type="SAM" id="MobiDB-lite"/>
    </source>
</evidence>
<dbReference type="PANTHER" id="PTHR35333">
    <property type="entry name" value="BETA-LACTAMASE"/>
    <property type="match status" value="1"/>
</dbReference>
<feature type="region of interest" description="Disordered" evidence="4">
    <location>
        <begin position="383"/>
        <end position="410"/>
    </location>
</feature>
<comment type="catalytic activity">
    <reaction evidence="1">
        <text>a beta-lactam + H2O = a substituted beta-amino acid</text>
        <dbReference type="Rhea" id="RHEA:20401"/>
        <dbReference type="ChEBI" id="CHEBI:15377"/>
        <dbReference type="ChEBI" id="CHEBI:35627"/>
        <dbReference type="ChEBI" id="CHEBI:140347"/>
        <dbReference type="EC" id="3.5.2.6"/>
    </reaction>
</comment>
<evidence type="ECO:0000256" key="3">
    <source>
        <dbReference type="ARBA" id="ARBA00012865"/>
    </source>
</evidence>
<proteinExistence type="inferred from homology"/>
<accession>A0A426RTZ8</accession>
<dbReference type="GO" id="GO:0030655">
    <property type="term" value="P:beta-lactam antibiotic catabolic process"/>
    <property type="evidence" value="ECO:0007669"/>
    <property type="project" value="InterPro"/>
</dbReference>
<dbReference type="PRINTS" id="PR00118">
    <property type="entry name" value="BLACTAMASEA"/>
</dbReference>
<gene>
    <name evidence="7" type="ORF">D7D48_06640</name>
</gene>
<dbReference type="SUPFAM" id="SSF56601">
    <property type="entry name" value="beta-lactamase/transpeptidase-like"/>
    <property type="match status" value="1"/>
</dbReference>
<evidence type="ECO:0000256" key="2">
    <source>
        <dbReference type="ARBA" id="ARBA00009009"/>
    </source>
</evidence>
<reference evidence="7 8" key="1">
    <citation type="submission" date="2018-12" db="EMBL/GenBank/DDBJ databases">
        <authorList>
            <person name="Kim S.-J."/>
            <person name="Jung G.-Y."/>
        </authorList>
    </citation>
    <scope>NUCLEOTIDE SEQUENCE [LARGE SCALE GENOMIC DNA]</scope>
    <source>
        <strain evidence="7 8">03SU3-P</strain>
    </source>
</reference>
<dbReference type="OrthoDB" id="9784149at2"/>
<keyword evidence="8" id="KW-1185">Reference proteome</keyword>
<evidence type="ECO:0000256" key="5">
    <source>
        <dbReference type="SAM" id="Phobius"/>
    </source>
</evidence>
<sequence>MAFPCRNWVLHLKRPNICWSTRKAVSPYTNKSRIMRKFFNIFAITLTLTAALGVTAYAGTASAYTSDKTQAPDALARADEKLTADIDSYWKKFPGRSGIAIYTPFSEEIIGKRHTERFPQQSVSKMWVALTILEQEASGKLSLDKRIRVSREDVVVFSQPLKNYLDGRDSFDMPLRELLAHSINASDNLANNVLLRVAGGPQAINQMLERRKIQSIRFGPGEVLLQSAIAGLEWKPEYRKGNAFKAKRSGIPMAKRQAALDAYLESPLDGAAPGTIALVLKRFSERDANDPGAKLLKLMAGTYTGRSRLRSGLAPGWRLAHKTGTGQVLGSIATAVNDVGVMKAPDGCVYPVAVMVAETRAGTQATNALMQNVALAVIRHHEHVHPKAQKKASEVRPKSTPVIKPTKNSG</sequence>
<organism evidence="7 8">
    <name type="scientific">Sphingorhabdus wooponensis</name>
    <dbReference type="NCBI Taxonomy" id="940136"/>
    <lineage>
        <taxon>Bacteria</taxon>
        <taxon>Pseudomonadati</taxon>
        <taxon>Pseudomonadota</taxon>
        <taxon>Alphaproteobacteria</taxon>
        <taxon>Sphingomonadales</taxon>
        <taxon>Sphingomonadaceae</taxon>
        <taxon>Sphingorhabdus</taxon>
    </lineage>
</organism>
<dbReference type="InterPro" id="IPR000871">
    <property type="entry name" value="Beta-lactam_class-A"/>
</dbReference>